<feature type="compositionally biased region" description="Polar residues" evidence="1">
    <location>
        <begin position="81"/>
        <end position="113"/>
    </location>
</feature>
<name>A0A9P7ZG18_9HYPO</name>
<feature type="region of interest" description="Disordered" evidence="1">
    <location>
        <begin position="19"/>
        <end position="128"/>
    </location>
</feature>
<proteinExistence type="predicted"/>
<dbReference type="RefSeq" id="XP_046114727.1">
    <property type="nucleotide sequence ID" value="XM_046264136.1"/>
</dbReference>
<dbReference type="Proteomes" id="UP000887229">
    <property type="component" value="Unassembled WGS sequence"/>
</dbReference>
<sequence>MYSTKADVAHWLLSITDLKHDPLPLPTESGLVNYESRQRKRRKLDTHRHELLSPPPSELSRTVADMSQSSSKRPRDPEDPINNTHDTFSNTQSNEAYNQTTPRPSRFQQNQTIEPILVSAGSSYSSQS</sequence>
<protein>
    <submittedName>
        <fullName evidence="2">Uncharacterized protein</fullName>
    </submittedName>
</protein>
<dbReference type="EMBL" id="MU251273">
    <property type="protein sequence ID" value="KAG9250803.1"/>
    <property type="molecule type" value="Genomic_DNA"/>
</dbReference>
<evidence type="ECO:0000313" key="3">
    <source>
        <dbReference type="Proteomes" id="UP000887229"/>
    </source>
</evidence>
<keyword evidence="3" id="KW-1185">Reference proteome</keyword>
<accession>A0A9P7ZG18</accession>
<comment type="caution">
    <text evidence="2">The sequence shown here is derived from an EMBL/GenBank/DDBJ whole genome shotgun (WGS) entry which is preliminary data.</text>
</comment>
<organism evidence="2 3">
    <name type="scientific">Emericellopsis atlantica</name>
    <dbReference type="NCBI Taxonomy" id="2614577"/>
    <lineage>
        <taxon>Eukaryota</taxon>
        <taxon>Fungi</taxon>
        <taxon>Dikarya</taxon>
        <taxon>Ascomycota</taxon>
        <taxon>Pezizomycotina</taxon>
        <taxon>Sordariomycetes</taxon>
        <taxon>Hypocreomycetidae</taxon>
        <taxon>Hypocreales</taxon>
        <taxon>Bionectriaceae</taxon>
        <taxon>Emericellopsis</taxon>
    </lineage>
</organism>
<evidence type="ECO:0000256" key="1">
    <source>
        <dbReference type="SAM" id="MobiDB-lite"/>
    </source>
</evidence>
<dbReference type="AlphaFoldDB" id="A0A9P7ZG18"/>
<gene>
    <name evidence="2" type="ORF">F5Z01DRAFT_664985</name>
</gene>
<reference evidence="2" key="1">
    <citation type="journal article" date="2021" name="IMA Fungus">
        <title>Genomic characterization of three marine fungi, including Emericellopsis atlantica sp. nov. with signatures of a generalist lifestyle and marine biomass degradation.</title>
        <authorList>
            <person name="Hagestad O.C."/>
            <person name="Hou L."/>
            <person name="Andersen J.H."/>
            <person name="Hansen E.H."/>
            <person name="Altermark B."/>
            <person name="Li C."/>
            <person name="Kuhnert E."/>
            <person name="Cox R.J."/>
            <person name="Crous P.W."/>
            <person name="Spatafora J.W."/>
            <person name="Lail K."/>
            <person name="Amirebrahimi M."/>
            <person name="Lipzen A."/>
            <person name="Pangilinan J."/>
            <person name="Andreopoulos W."/>
            <person name="Hayes R.D."/>
            <person name="Ng V."/>
            <person name="Grigoriev I.V."/>
            <person name="Jackson S.A."/>
            <person name="Sutton T.D.S."/>
            <person name="Dobson A.D.W."/>
            <person name="Rama T."/>
        </authorList>
    </citation>
    <scope>NUCLEOTIDE SEQUENCE</scope>
    <source>
        <strain evidence="2">TS7</strain>
    </source>
</reference>
<dbReference type="GeneID" id="70295039"/>
<dbReference type="OrthoDB" id="5089303at2759"/>
<evidence type="ECO:0000313" key="2">
    <source>
        <dbReference type="EMBL" id="KAG9250803.1"/>
    </source>
</evidence>